<dbReference type="GO" id="GO:0005667">
    <property type="term" value="C:transcription regulator complex"/>
    <property type="evidence" value="ECO:0007669"/>
    <property type="project" value="TreeGrafter"/>
</dbReference>
<comment type="caution">
    <text evidence="5">The sequence shown here is derived from an EMBL/GenBank/DDBJ whole genome shotgun (WGS) entry which is preliminary data.</text>
</comment>
<name>A0A9N7R8M7_STRHE</name>
<evidence type="ECO:0000313" key="6">
    <source>
        <dbReference type="Proteomes" id="UP001153555"/>
    </source>
</evidence>
<reference evidence="5" key="1">
    <citation type="submission" date="2019-12" db="EMBL/GenBank/DDBJ databases">
        <authorList>
            <person name="Scholes J."/>
        </authorList>
    </citation>
    <scope>NUCLEOTIDE SEQUENCE</scope>
</reference>
<dbReference type="AlphaFoldDB" id="A0A9N7R8M7"/>
<dbReference type="PANTHER" id="PTHR12433">
    <property type="entry name" value="MEDIATOR OF RNA POLYMERASE II TRANSCRIPTION SUBUNIT 25"/>
    <property type="match status" value="1"/>
</dbReference>
<keyword evidence="6" id="KW-1185">Reference proteome</keyword>
<proteinExistence type="inferred from homology"/>
<dbReference type="Pfam" id="PF11265">
    <property type="entry name" value="Med25_VWA"/>
    <property type="match status" value="1"/>
</dbReference>
<dbReference type="InterPro" id="IPR021419">
    <property type="entry name" value="Mediator_Med25_VWA"/>
</dbReference>
<feature type="region of interest" description="Disordered" evidence="3">
    <location>
        <begin position="427"/>
        <end position="450"/>
    </location>
</feature>
<dbReference type="PANTHER" id="PTHR12433:SF11">
    <property type="entry name" value="MEDIATOR OF RNA POLYMERASE II TRANSCRIPTION SUBUNIT 25"/>
    <property type="match status" value="1"/>
</dbReference>
<accession>A0A9N7R8M7</accession>
<feature type="compositionally biased region" description="Polar residues" evidence="3">
    <location>
        <begin position="430"/>
        <end position="450"/>
    </location>
</feature>
<feature type="domain" description="Mediator of RNA polymerase II transcription subunit 25 von Willebrand factor type A" evidence="4">
    <location>
        <begin position="4"/>
        <end position="224"/>
    </location>
</feature>
<gene>
    <name evidence="5" type="ORF">SHERM_00390</name>
</gene>
<evidence type="ECO:0000259" key="4">
    <source>
        <dbReference type="Pfam" id="PF11265"/>
    </source>
</evidence>
<dbReference type="GO" id="GO:0016592">
    <property type="term" value="C:mediator complex"/>
    <property type="evidence" value="ECO:0007669"/>
    <property type="project" value="TreeGrafter"/>
</dbReference>
<dbReference type="GO" id="GO:0045944">
    <property type="term" value="P:positive regulation of transcription by RNA polymerase II"/>
    <property type="evidence" value="ECO:0007669"/>
    <property type="project" value="TreeGrafter"/>
</dbReference>
<dbReference type="EMBL" id="CACSLK010017224">
    <property type="protein sequence ID" value="CAA0818620.1"/>
    <property type="molecule type" value="Genomic_DNA"/>
</dbReference>
<dbReference type="OrthoDB" id="7690434at2759"/>
<evidence type="ECO:0000256" key="3">
    <source>
        <dbReference type="SAM" id="MobiDB-lite"/>
    </source>
</evidence>
<comment type="similarity">
    <text evidence="1">Belongs to the Mediator complex subunit 25 family.</text>
</comment>
<evidence type="ECO:0000256" key="2">
    <source>
        <dbReference type="ARBA" id="ARBA00019694"/>
    </source>
</evidence>
<evidence type="ECO:0000256" key="1">
    <source>
        <dbReference type="ARBA" id="ARBA00009102"/>
    </source>
</evidence>
<sequence length="450" mass="49617">MGSKKLIVTVEGTAAVGAFWQTIVSDYLDKIIRCFCRNEQSDQKPSTDIVELSLVMFHTHGPYSACLVQKSGWTRDMDLFFHWLSALPFSGGGFDDAAIAEGLAEALMMFSFPEREQTQNMEGERHCILIAASNPYPLRTYVYRRPFQDPKKTDFIETWIGNCLSDEEALARSFSQSAISLSIICPKQLPKLRRIYNAGKCDPRAEDLPVVSVKNPHFLVLISENFMEAHSSLGPSNKNPAMMDIVTAVPPVSGTPPASAPAAASVFGQKTSSTTEPAQSKYVKVWEGNLNGQKQGQPVFIAGLQGYRKATASEMLAANWPPVIQIVRLVSQDYVTRQFARKSDIIVFRALNQHAFLSQLHERKLCGVIPLPSQKTLLLSVSGKGHRLIGMLIPDDTVVYKARVPSQQLQIQQQNVQQQTAYIQGAERSQLGQGSSQGPTKTMSGGSFMS</sequence>
<organism evidence="5 6">
    <name type="scientific">Striga hermonthica</name>
    <name type="common">Purple witchweed</name>
    <name type="synonym">Buchnera hermonthica</name>
    <dbReference type="NCBI Taxonomy" id="68872"/>
    <lineage>
        <taxon>Eukaryota</taxon>
        <taxon>Viridiplantae</taxon>
        <taxon>Streptophyta</taxon>
        <taxon>Embryophyta</taxon>
        <taxon>Tracheophyta</taxon>
        <taxon>Spermatophyta</taxon>
        <taxon>Magnoliopsida</taxon>
        <taxon>eudicotyledons</taxon>
        <taxon>Gunneridae</taxon>
        <taxon>Pentapetalae</taxon>
        <taxon>asterids</taxon>
        <taxon>lamiids</taxon>
        <taxon>Lamiales</taxon>
        <taxon>Orobanchaceae</taxon>
        <taxon>Buchnereae</taxon>
        <taxon>Striga</taxon>
    </lineage>
</organism>
<evidence type="ECO:0000313" key="5">
    <source>
        <dbReference type="EMBL" id="CAA0818620.1"/>
    </source>
</evidence>
<dbReference type="Proteomes" id="UP001153555">
    <property type="component" value="Unassembled WGS sequence"/>
</dbReference>
<protein>
    <recommendedName>
        <fullName evidence="2">Mediator of RNA polymerase II transcription subunit 25</fullName>
    </recommendedName>
</protein>